<dbReference type="InterPro" id="IPR051083">
    <property type="entry name" value="GrpII_Intron_Splice-Mob/Def"/>
</dbReference>
<keyword evidence="2" id="KW-0378">Hydrolase</keyword>
<keyword evidence="2" id="KW-0808">Transferase</keyword>
<dbReference type="GO" id="GO:0004519">
    <property type="term" value="F:endonuclease activity"/>
    <property type="evidence" value="ECO:0007669"/>
    <property type="project" value="UniProtKB-KW"/>
</dbReference>
<keyword evidence="2" id="KW-0540">Nuclease</keyword>
<dbReference type="Proteomes" id="UP000003477">
    <property type="component" value="Unassembled WGS sequence"/>
</dbReference>
<dbReference type="Pfam" id="PF00078">
    <property type="entry name" value="RVT_1"/>
    <property type="match status" value="1"/>
</dbReference>
<evidence type="ECO:0000313" key="3">
    <source>
        <dbReference type="Proteomes" id="UP000003477"/>
    </source>
</evidence>
<keyword evidence="2" id="KW-0255">Endonuclease</keyword>
<keyword evidence="2" id="KW-0695">RNA-directed DNA polymerase</keyword>
<feature type="domain" description="Reverse transcriptase" evidence="1">
    <location>
        <begin position="7"/>
        <end position="67"/>
    </location>
</feature>
<dbReference type="SUPFAM" id="SSF56672">
    <property type="entry name" value="DNA/RNA polymerases"/>
    <property type="match status" value="1"/>
</dbReference>
<dbReference type="GO" id="GO:0003964">
    <property type="term" value="F:RNA-directed DNA polymerase activity"/>
    <property type="evidence" value="ECO:0007669"/>
    <property type="project" value="UniProtKB-KW"/>
</dbReference>
<dbReference type="AlphaFoldDB" id="G5J2N0"/>
<comment type="caution">
    <text evidence="2">The sequence shown here is derived from an EMBL/GenBank/DDBJ whole genome shotgun (WGS) entry which is preliminary data.</text>
</comment>
<dbReference type="PATRIC" id="fig|423471.3.peg.1654"/>
<evidence type="ECO:0000259" key="1">
    <source>
        <dbReference type="Pfam" id="PF00078"/>
    </source>
</evidence>
<gene>
    <name evidence="2" type="ORF">CWATWH0003_1764</name>
</gene>
<dbReference type="PANTHER" id="PTHR34047:SF10">
    <property type="entry name" value="GROUP II INTRON-ASSOCIATED OPEN READING FRAME"/>
    <property type="match status" value="1"/>
</dbReference>
<name>G5J2N0_CROWT</name>
<proteinExistence type="predicted"/>
<dbReference type="InterPro" id="IPR000477">
    <property type="entry name" value="RT_dom"/>
</dbReference>
<protein>
    <submittedName>
        <fullName evidence="2">RNA-directed DNA polymerase (Reverse transcriptase):HNH endonuclease</fullName>
    </submittedName>
</protein>
<organism evidence="2 3">
    <name type="scientific">Crocosphaera watsonii WH 0003</name>
    <dbReference type="NCBI Taxonomy" id="423471"/>
    <lineage>
        <taxon>Bacteria</taxon>
        <taxon>Bacillati</taxon>
        <taxon>Cyanobacteriota</taxon>
        <taxon>Cyanophyceae</taxon>
        <taxon>Oscillatoriophycideae</taxon>
        <taxon>Chroococcales</taxon>
        <taxon>Aphanothecaceae</taxon>
        <taxon>Crocosphaera</taxon>
    </lineage>
</organism>
<dbReference type="PANTHER" id="PTHR34047">
    <property type="entry name" value="NUCLEAR INTRON MATURASE 1, MITOCHONDRIAL-RELATED"/>
    <property type="match status" value="1"/>
</dbReference>
<evidence type="ECO:0000313" key="2">
    <source>
        <dbReference type="EMBL" id="EHJ13558.1"/>
    </source>
</evidence>
<accession>G5J2N0</accession>
<sequence>MREHRDGFRPGRSAHDAIGRIYSVINTKAKYVLDADIAKCFDKINHDYLLSKVECPHNIKRTIKQWLECGVLDKSIFE</sequence>
<dbReference type="EMBL" id="AESD01000265">
    <property type="protein sequence ID" value="EHJ13558.1"/>
    <property type="molecule type" value="Genomic_DNA"/>
</dbReference>
<reference evidence="2 3" key="1">
    <citation type="journal article" date="2011" name="Front. Microbiol.">
        <title>Two Strains of Crocosphaera watsonii with Highly Conserved Genomes are Distinguished by Strain-Specific Features.</title>
        <authorList>
            <person name="Bench S.R."/>
            <person name="Ilikchyan I.N."/>
            <person name="Tripp H.J."/>
            <person name="Zehr J.P."/>
        </authorList>
    </citation>
    <scope>NUCLEOTIDE SEQUENCE [LARGE SCALE GENOMIC DNA]</scope>
    <source>
        <strain evidence="2 3">WH 0003</strain>
    </source>
</reference>
<keyword evidence="2" id="KW-0548">Nucleotidyltransferase</keyword>
<dbReference type="InterPro" id="IPR043502">
    <property type="entry name" value="DNA/RNA_pol_sf"/>
</dbReference>